<keyword evidence="1" id="KW-1133">Transmembrane helix</keyword>
<comment type="caution">
    <text evidence="2">The sequence shown here is derived from an EMBL/GenBank/DDBJ whole genome shotgun (WGS) entry which is preliminary data.</text>
</comment>
<evidence type="ECO:0000313" key="2">
    <source>
        <dbReference type="EMBL" id="MBD1397935.1"/>
    </source>
</evidence>
<gene>
    <name evidence="2" type="ORF">H9Q13_12225</name>
</gene>
<dbReference type="Proteomes" id="UP000625551">
    <property type="component" value="Unassembled WGS sequence"/>
</dbReference>
<keyword evidence="3" id="KW-1185">Reference proteome</keyword>
<feature type="transmembrane region" description="Helical" evidence="1">
    <location>
        <begin position="42"/>
        <end position="70"/>
    </location>
</feature>
<sequence length="72" mass="8072">MRSLSEAILLGMGRLHLYLRYKGEEEARQALQRKYEGQYRNAGLVLLFDILMALAVVVAVAILAGMLYLVTS</sequence>
<keyword evidence="1" id="KW-0812">Transmembrane</keyword>
<keyword evidence="1" id="KW-0472">Membrane</keyword>
<proteinExistence type="predicted"/>
<dbReference type="EMBL" id="JACXAJ010000005">
    <property type="protein sequence ID" value="MBD1397935.1"/>
    <property type="molecule type" value="Genomic_DNA"/>
</dbReference>
<protein>
    <submittedName>
        <fullName evidence="2">Uncharacterized protein</fullName>
    </submittedName>
</protein>
<evidence type="ECO:0000313" key="3">
    <source>
        <dbReference type="Proteomes" id="UP000625551"/>
    </source>
</evidence>
<organism evidence="2 3">
    <name type="scientific">Pontibacter aquaedesilientis</name>
    <dbReference type="NCBI Taxonomy" id="2766980"/>
    <lineage>
        <taxon>Bacteria</taxon>
        <taxon>Pseudomonadati</taxon>
        <taxon>Bacteroidota</taxon>
        <taxon>Cytophagia</taxon>
        <taxon>Cytophagales</taxon>
        <taxon>Hymenobacteraceae</taxon>
        <taxon>Pontibacter</taxon>
    </lineage>
</organism>
<reference evidence="2 3" key="1">
    <citation type="submission" date="2020-09" db="EMBL/GenBank/DDBJ databases">
        <title>Genome sequencing and assembly of Pontibacter sp.</title>
        <authorList>
            <person name="Chhetri G."/>
        </authorList>
    </citation>
    <scope>NUCLEOTIDE SEQUENCE [LARGE SCALE GENOMIC DNA]</scope>
    <source>
        <strain evidence="2 3">JH31</strain>
    </source>
</reference>
<evidence type="ECO:0000256" key="1">
    <source>
        <dbReference type="SAM" id="Phobius"/>
    </source>
</evidence>
<accession>A0ABR7XI15</accession>
<name>A0ABR7XI15_9BACT</name>